<proteinExistence type="predicted"/>
<keyword evidence="1" id="KW-0812">Transmembrane</keyword>
<protein>
    <submittedName>
        <fullName evidence="2">Uncharacterized protein</fullName>
    </submittedName>
</protein>
<organism evidence="2 3">
    <name type="scientific">Maritalea mobilis</name>
    <dbReference type="NCBI Taxonomy" id="483324"/>
    <lineage>
        <taxon>Bacteria</taxon>
        <taxon>Pseudomonadati</taxon>
        <taxon>Pseudomonadota</taxon>
        <taxon>Alphaproteobacteria</taxon>
        <taxon>Hyphomicrobiales</taxon>
        <taxon>Devosiaceae</taxon>
        <taxon>Maritalea</taxon>
    </lineage>
</organism>
<evidence type="ECO:0000256" key="1">
    <source>
        <dbReference type="SAM" id="Phobius"/>
    </source>
</evidence>
<evidence type="ECO:0000313" key="3">
    <source>
        <dbReference type="Proteomes" id="UP000295391"/>
    </source>
</evidence>
<keyword evidence="1" id="KW-0472">Membrane</keyword>
<accession>A0A4V3DBF0</accession>
<reference evidence="2 3" key="1">
    <citation type="submission" date="2019-03" db="EMBL/GenBank/DDBJ databases">
        <title>Genomic Encyclopedia of Type Strains, Phase III (KMG-III): the genomes of soil and plant-associated and newly described type strains.</title>
        <authorList>
            <person name="Whitman W."/>
        </authorList>
    </citation>
    <scope>NUCLEOTIDE SEQUENCE [LARGE SCALE GENOMIC DNA]</scope>
    <source>
        <strain evidence="2 3">CGMCC 1.7002</strain>
    </source>
</reference>
<sequence>MKRNFDFYNFLNKYGLLAIAIFIAFLVVLHAGIREGVPPFGARVGTIETFSSVATLIVGLYAIVLLNRRTQALENTLGHQERSELDARFKDGVELLFKDERSSLAGALVLERLAIVDKEKFLDPVIEVLVSALQNSPNDQISVWRSAKSRLAEISDLNKSSFDYTSYLNFPIQPPKHQNPTQTEIENETTDLKNIIQSIEANEHTRFAIAQILGKLRYIKKYEIGKIDKKSYLNVRDIYRDKITGRYKDRIGNIPAILVQGSTINLTCLDLGLLKFYLDCHRIIFENVDLDHVDMGGSKPRYLTCNNSSFFGGFISFSDGCNIEFNECLVGELSFNFFGWSAFKGQDVRMHKCTVSQIHYHHMPNPKSFFIHLHGCTVVDLDLVIDSNQDAFKFTECFKLEKFDSRFETNYLGYPVPKNLSK</sequence>
<dbReference type="AlphaFoldDB" id="A0A4V3DBF0"/>
<gene>
    <name evidence="2" type="ORF">ATL17_0281</name>
</gene>
<keyword evidence="1" id="KW-1133">Transmembrane helix</keyword>
<dbReference type="EMBL" id="SNYR01000001">
    <property type="protein sequence ID" value="TDQ66288.1"/>
    <property type="molecule type" value="Genomic_DNA"/>
</dbReference>
<name>A0A4V3DBF0_9HYPH</name>
<dbReference type="Proteomes" id="UP000295391">
    <property type="component" value="Unassembled WGS sequence"/>
</dbReference>
<evidence type="ECO:0000313" key="2">
    <source>
        <dbReference type="EMBL" id="TDQ66288.1"/>
    </source>
</evidence>
<feature type="transmembrane region" description="Helical" evidence="1">
    <location>
        <begin position="12"/>
        <end position="33"/>
    </location>
</feature>
<keyword evidence="3" id="KW-1185">Reference proteome</keyword>
<comment type="caution">
    <text evidence="2">The sequence shown here is derived from an EMBL/GenBank/DDBJ whole genome shotgun (WGS) entry which is preliminary data.</text>
</comment>
<feature type="transmembrane region" description="Helical" evidence="1">
    <location>
        <begin position="45"/>
        <end position="66"/>
    </location>
</feature>